<organism evidence="4 5">
    <name type="scientific">Streptococcus downei MFe28</name>
    <dbReference type="NCBI Taxonomy" id="764290"/>
    <lineage>
        <taxon>Bacteria</taxon>
        <taxon>Bacillati</taxon>
        <taxon>Bacillota</taxon>
        <taxon>Bacilli</taxon>
        <taxon>Lactobacillales</taxon>
        <taxon>Streptococcaceae</taxon>
        <taxon>Streptococcus</taxon>
    </lineage>
</organism>
<evidence type="ECO:0000313" key="5">
    <source>
        <dbReference type="Proteomes" id="UP000254082"/>
    </source>
</evidence>
<dbReference type="PANTHER" id="PTHR39430">
    <property type="entry name" value="MEMBRANE-ASSOCIATED PROTEASE-RELATED"/>
    <property type="match status" value="1"/>
</dbReference>
<protein>
    <submittedName>
        <fullName evidence="4">Protease, putative</fullName>
    </submittedName>
</protein>
<feature type="transmembrane region" description="Helical" evidence="2">
    <location>
        <begin position="170"/>
        <end position="189"/>
    </location>
</feature>
<comment type="similarity">
    <text evidence="1">Belongs to the UPF0177 family.</text>
</comment>
<keyword evidence="2" id="KW-0472">Membrane</keyword>
<keyword evidence="5" id="KW-1185">Reference proteome</keyword>
<keyword evidence="2" id="KW-0812">Transmembrane</keyword>
<keyword evidence="2" id="KW-1133">Transmembrane helix</keyword>
<feature type="transmembrane region" description="Helical" evidence="2">
    <location>
        <begin position="102"/>
        <end position="124"/>
    </location>
</feature>
<feature type="transmembrane region" description="Helical" evidence="2">
    <location>
        <begin position="130"/>
        <end position="149"/>
    </location>
</feature>
<dbReference type="Pfam" id="PF02517">
    <property type="entry name" value="Rce1-like"/>
    <property type="match status" value="1"/>
</dbReference>
<evidence type="ECO:0000313" key="4">
    <source>
        <dbReference type="EMBL" id="SUN36149.1"/>
    </source>
</evidence>
<feature type="transmembrane region" description="Helical" evidence="2">
    <location>
        <begin position="266"/>
        <end position="287"/>
    </location>
</feature>
<name>A0A380JDL6_STRDO</name>
<accession>A0A380JDL6</accession>
<dbReference type="EMBL" id="UHFA01000002">
    <property type="protein sequence ID" value="SUN36149.1"/>
    <property type="molecule type" value="Genomic_DNA"/>
</dbReference>
<feature type="transmembrane region" description="Helical" evidence="2">
    <location>
        <begin position="58"/>
        <end position="81"/>
    </location>
</feature>
<evidence type="ECO:0000256" key="1">
    <source>
        <dbReference type="ARBA" id="ARBA00009067"/>
    </source>
</evidence>
<sequence>MKQNIFIETAKGRLIRPIVFVLPLGLLLFIVGQLLGIGIVTIFVKILSLLGLASQTTAITALAFLNYDFGVFLVFFAWVKWVERRPISSMGLFKNRAGVELLKGWLLGGAMFTLIIFLLGLFGIVQIDKINLTVSSLGFLILFILAWQVQSAGEELMTRGWLLPVLASHHRRITAVSIVSVLFAAMHLLNPNVTLISFANATLFGLMMCLYLIWKGNLWGAFGIHAAWNCFQGSIFGVQVSGLGVLPSAIIKLKLAGPDFLTGGKFGIEGSLVTLVIYASVCFFLYLKIRKKVAVRPQISSKS</sequence>
<proteinExistence type="inferred from homology"/>
<dbReference type="Proteomes" id="UP000254082">
    <property type="component" value="Unassembled WGS sequence"/>
</dbReference>
<feature type="domain" description="CAAX prenyl protease 2/Lysostaphin resistance protein A-like" evidence="3">
    <location>
        <begin position="138"/>
        <end position="231"/>
    </location>
</feature>
<reference evidence="4 5" key="1">
    <citation type="submission" date="2018-06" db="EMBL/GenBank/DDBJ databases">
        <authorList>
            <consortium name="Pathogen Informatics"/>
            <person name="Doyle S."/>
        </authorList>
    </citation>
    <scope>NUCLEOTIDE SEQUENCE [LARGE SCALE GENOMIC DNA]</scope>
    <source>
        <strain evidence="5">NCTC 11391</strain>
    </source>
</reference>
<dbReference type="AlphaFoldDB" id="A0A380JDL6"/>
<dbReference type="PANTHER" id="PTHR39430:SF1">
    <property type="entry name" value="PROTEASE"/>
    <property type="match status" value="1"/>
</dbReference>
<dbReference type="GO" id="GO:0006508">
    <property type="term" value="P:proteolysis"/>
    <property type="evidence" value="ECO:0007669"/>
    <property type="project" value="UniProtKB-KW"/>
</dbReference>
<keyword evidence="4" id="KW-0378">Hydrolase</keyword>
<dbReference type="RefSeq" id="WP_002999774.1">
    <property type="nucleotide sequence ID" value="NZ_UHFA01000002.1"/>
</dbReference>
<dbReference type="GO" id="GO:0004175">
    <property type="term" value="F:endopeptidase activity"/>
    <property type="evidence" value="ECO:0007669"/>
    <property type="project" value="UniProtKB-ARBA"/>
</dbReference>
<dbReference type="InterPro" id="IPR003675">
    <property type="entry name" value="Rce1/LyrA-like_dom"/>
</dbReference>
<evidence type="ECO:0000259" key="3">
    <source>
        <dbReference type="Pfam" id="PF02517"/>
    </source>
</evidence>
<dbReference type="OrthoDB" id="324900at2"/>
<dbReference type="GO" id="GO:0080120">
    <property type="term" value="P:CAAX-box protein maturation"/>
    <property type="evidence" value="ECO:0007669"/>
    <property type="project" value="UniProtKB-ARBA"/>
</dbReference>
<gene>
    <name evidence="4" type="ORF">NCTC11391_01193</name>
</gene>
<evidence type="ECO:0000256" key="2">
    <source>
        <dbReference type="SAM" id="Phobius"/>
    </source>
</evidence>
<keyword evidence="4" id="KW-0645">Protease</keyword>
<feature type="transmembrane region" description="Helical" evidence="2">
    <location>
        <begin position="226"/>
        <end position="246"/>
    </location>
</feature>
<feature type="transmembrane region" description="Helical" evidence="2">
    <location>
        <begin position="195"/>
        <end position="214"/>
    </location>
</feature>
<feature type="transmembrane region" description="Helical" evidence="2">
    <location>
        <begin position="20"/>
        <end position="46"/>
    </location>
</feature>